<keyword evidence="2" id="KW-0805">Transcription regulation</keyword>
<dbReference type="EMBL" id="MHLE01000037">
    <property type="protein sequence ID" value="OGZ02291.1"/>
    <property type="molecule type" value="Genomic_DNA"/>
</dbReference>
<dbReference type="PANTHER" id="PTHR43133:SF57">
    <property type="entry name" value="RNA POLYMERASE SIGMA-70 FACTOR"/>
    <property type="match status" value="1"/>
</dbReference>
<evidence type="ECO:0000259" key="7">
    <source>
        <dbReference type="Pfam" id="PF04545"/>
    </source>
</evidence>
<dbReference type="Proteomes" id="UP000178599">
    <property type="component" value="Unassembled WGS sequence"/>
</dbReference>
<dbReference type="Gene3D" id="1.10.10.10">
    <property type="entry name" value="Winged helix-like DNA-binding domain superfamily/Winged helix DNA-binding domain"/>
    <property type="match status" value="1"/>
</dbReference>
<dbReference type="InterPro" id="IPR036388">
    <property type="entry name" value="WH-like_DNA-bd_sf"/>
</dbReference>
<gene>
    <name evidence="8" type="ORF">A2390_00310</name>
</gene>
<evidence type="ECO:0000259" key="6">
    <source>
        <dbReference type="Pfam" id="PF04542"/>
    </source>
</evidence>
<dbReference type="GO" id="GO:0006352">
    <property type="term" value="P:DNA-templated transcription initiation"/>
    <property type="evidence" value="ECO:0007669"/>
    <property type="project" value="InterPro"/>
</dbReference>
<reference evidence="8 9" key="1">
    <citation type="journal article" date="2016" name="Nat. Commun.">
        <title>Thousands of microbial genomes shed light on interconnected biogeochemical processes in an aquifer system.</title>
        <authorList>
            <person name="Anantharaman K."/>
            <person name="Brown C.T."/>
            <person name="Hug L.A."/>
            <person name="Sharon I."/>
            <person name="Castelle C.J."/>
            <person name="Probst A.J."/>
            <person name="Thomas B.C."/>
            <person name="Singh A."/>
            <person name="Wilkins M.J."/>
            <person name="Karaoz U."/>
            <person name="Brodie E.L."/>
            <person name="Williams K.H."/>
            <person name="Hubbard S.S."/>
            <person name="Banfield J.F."/>
        </authorList>
    </citation>
    <scope>NUCLEOTIDE SEQUENCE [LARGE SCALE GENOMIC DNA]</scope>
</reference>
<evidence type="ECO:0000256" key="2">
    <source>
        <dbReference type="ARBA" id="ARBA00023015"/>
    </source>
</evidence>
<dbReference type="InterPro" id="IPR013325">
    <property type="entry name" value="RNA_pol_sigma_r2"/>
</dbReference>
<dbReference type="PANTHER" id="PTHR43133">
    <property type="entry name" value="RNA POLYMERASE ECF-TYPE SIGMA FACTO"/>
    <property type="match status" value="1"/>
</dbReference>
<keyword evidence="5" id="KW-0804">Transcription</keyword>
<protein>
    <recommendedName>
        <fullName evidence="10">RNA polymerase subunit sigma-70</fullName>
    </recommendedName>
</protein>
<feature type="domain" description="RNA polymerase sigma-70 region 4" evidence="7">
    <location>
        <begin position="126"/>
        <end position="175"/>
    </location>
</feature>
<name>A0A1G2CNS1_9BACT</name>
<evidence type="ECO:0008006" key="10">
    <source>
        <dbReference type="Google" id="ProtNLM"/>
    </source>
</evidence>
<dbReference type="CDD" id="cd06171">
    <property type="entry name" value="Sigma70_r4"/>
    <property type="match status" value="1"/>
</dbReference>
<evidence type="ECO:0000256" key="4">
    <source>
        <dbReference type="ARBA" id="ARBA00023125"/>
    </source>
</evidence>
<feature type="domain" description="RNA polymerase sigma-70 region 2" evidence="6">
    <location>
        <begin position="23"/>
        <end position="90"/>
    </location>
</feature>
<comment type="caution">
    <text evidence="8">The sequence shown here is derived from an EMBL/GenBank/DDBJ whole genome shotgun (WGS) entry which is preliminary data.</text>
</comment>
<dbReference type="InterPro" id="IPR039425">
    <property type="entry name" value="RNA_pol_sigma-70-like"/>
</dbReference>
<dbReference type="InterPro" id="IPR007627">
    <property type="entry name" value="RNA_pol_sigma70_r2"/>
</dbReference>
<sequence length="179" mass="20757">MLENEEKLIKLAKSGKAESFGFLYDSYHEKIYRFIYLKVSHKEEAEDITHQVFLSAWQNIKNYSSKGFPFSSWLYQIAKNKVIDHYRSAKPKISIELVSEKNLETNLIADPTSSTNFDEMESVKKAIEKLTPEQQDVLIMRFIEDLPIKEVALTLNKTPGAVKLIQFRAVNKLKQLLNK</sequence>
<evidence type="ECO:0000256" key="1">
    <source>
        <dbReference type="ARBA" id="ARBA00010641"/>
    </source>
</evidence>
<dbReference type="Gene3D" id="1.10.1740.10">
    <property type="match status" value="1"/>
</dbReference>
<dbReference type="InterPro" id="IPR014284">
    <property type="entry name" value="RNA_pol_sigma-70_dom"/>
</dbReference>
<dbReference type="InterPro" id="IPR007630">
    <property type="entry name" value="RNA_pol_sigma70_r4"/>
</dbReference>
<organism evidence="8 9">
    <name type="scientific">Candidatus Liptonbacteria bacterium RIFOXYB1_FULL_36_10</name>
    <dbReference type="NCBI Taxonomy" id="1798654"/>
    <lineage>
        <taxon>Bacteria</taxon>
        <taxon>Candidatus Liptoniibacteriota</taxon>
    </lineage>
</organism>
<dbReference type="InterPro" id="IPR013324">
    <property type="entry name" value="RNA_pol_sigma_r3/r4-like"/>
</dbReference>
<evidence type="ECO:0000256" key="3">
    <source>
        <dbReference type="ARBA" id="ARBA00023082"/>
    </source>
</evidence>
<evidence type="ECO:0000313" key="9">
    <source>
        <dbReference type="Proteomes" id="UP000178599"/>
    </source>
</evidence>
<proteinExistence type="inferred from homology"/>
<comment type="similarity">
    <text evidence="1">Belongs to the sigma-70 factor family. ECF subfamily.</text>
</comment>
<dbReference type="SUPFAM" id="SSF88659">
    <property type="entry name" value="Sigma3 and sigma4 domains of RNA polymerase sigma factors"/>
    <property type="match status" value="1"/>
</dbReference>
<evidence type="ECO:0000256" key="5">
    <source>
        <dbReference type="ARBA" id="ARBA00023163"/>
    </source>
</evidence>
<dbReference type="Pfam" id="PF04542">
    <property type="entry name" value="Sigma70_r2"/>
    <property type="match status" value="1"/>
</dbReference>
<evidence type="ECO:0000313" key="8">
    <source>
        <dbReference type="EMBL" id="OGZ02291.1"/>
    </source>
</evidence>
<dbReference type="Pfam" id="PF04545">
    <property type="entry name" value="Sigma70_r4"/>
    <property type="match status" value="1"/>
</dbReference>
<keyword evidence="3" id="KW-0731">Sigma factor</keyword>
<dbReference type="AlphaFoldDB" id="A0A1G2CNS1"/>
<keyword evidence="4" id="KW-0238">DNA-binding</keyword>
<accession>A0A1G2CNS1</accession>
<dbReference type="NCBIfam" id="TIGR02937">
    <property type="entry name" value="sigma70-ECF"/>
    <property type="match status" value="1"/>
</dbReference>
<dbReference type="GO" id="GO:0016987">
    <property type="term" value="F:sigma factor activity"/>
    <property type="evidence" value="ECO:0007669"/>
    <property type="project" value="UniProtKB-KW"/>
</dbReference>
<dbReference type="GO" id="GO:0003677">
    <property type="term" value="F:DNA binding"/>
    <property type="evidence" value="ECO:0007669"/>
    <property type="project" value="UniProtKB-KW"/>
</dbReference>
<dbReference type="SUPFAM" id="SSF88946">
    <property type="entry name" value="Sigma2 domain of RNA polymerase sigma factors"/>
    <property type="match status" value="1"/>
</dbReference>